<dbReference type="PANTHER" id="PTHR34849:SF3">
    <property type="entry name" value="SSR2962 PROTEIN"/>
    <property type="match status" value="1"/>
</dbReference>
<sequence length="74" mass="7258">MPAGVQITPNVCHGKPVIAGTRVLVSTVLGALAGGDPVQAVADDYGLTPEQVAAALAFAAELADVPTLAYDGAA</sequence>
<dbReference type="InterPro" id="IPR007367">
    <property type="entry name" value="DUF433"/>
</dbReference>
<dbReference type="InterPro" id="IPR036388">
    <property type="entry name" value="WH-like_DNA-bd_sf"/>
</dbReference>
<dbReference type="KEGG" id="phm:PSMK_06460"/>
<dbReference type="RefSeq" id="WP_014436025.1">
    <property type="nucleotide sequence ID" value="NC_017080.1"/>
</dbReference>
<reference evidence="1 2" key="1">
    <citation type="submission" date="2012-02" db="EMBL/GenBank/DDBJ databases">
        <title>Complete genome sequence of Phycisphaera mikurensis NBRC 102666.</title>
        <authorList>
            <person name="Ankai A."/>
            <person name="Hosoyama A."/>
            <person name="Terui Y."/>
            <person name="Sekine M."/>
            <person name="Fukai R."/>
            <person name="Kato Y."/>
            <person name="Nakamura S."/>
            <person name="Yamada-Narita S."/>
            <person name="Kawakoshi A."/>
            <person name="Fukunaga Y."/>
            <person name="Yamazaki S."/>
            <person name="Fujita N."/>
        </authorList>
    </citation>
    <scope>NUCLEOTIDE SEQUENCE [LARGE SCALE GENOMIC DNA]</scope>
    <source>
        <strain evidence="2">NBRC 102666 / KCTC 22515 / FYK2301M01</strain>
    </source>
</reference>
<dbReference type="PANTHER" id="PTHR34849">
    <property type="entry name" value="SSL5025 PROTEIN"/>
    <property type="match status" value="1"/>
</dbReference>
<gene>
    <name evidence="1" type="ordered locus">PSMK_06460</name>
</gene>
<protein>
    <recommendedName>
        <fullName evidence="3">DUF433 domain-containing protein</fullName>
    </recommendedName>
</protein>
<name>I0IC17_PHYMF</name>
<dbReference type="Pfam" id="PF04255">
    <property type="entry name" value="DUF433"/>
    <property type="match status" value="1"/>
</dbReference>
<evidence type="ECO:0008006" key="3">
    <source>
        <dbReference type="Google" id="ProtNLM"/>
    </source>
</evidence>
<dbReference type="AlphaFoldDB" id="I0IC17"/>
<dbReference type="OrthoDB" id="9808242at2"/>
<evidence type="ECO:0000313" key="1">
    <source>
        <dbReference type="EMBL" id="BAM02805.1"/>
    </source>
</evidence>
<organism evidence="1 2">
    <name type="scientific">Phycisphaera mikurensis (strain NBRC 102666 / KCTC 22515 / FYK2301M01)</name>
    <dbReference type="NCBI Taxonomy" id="1142394"/>
    <lineage>
        <taxon>Bacteria</taxon>
        <taxon>Pseudomonadati</taxon>
        <taxon>Planctomycetota</taxon>
        <taxon>Phycisphaerae</taxon>
        <taxon>Phycisphaerales</taxon>
        <taxon>Phycisphaeraceae</taxon>
        <taxon>Phycisphaera</taxon>
    </lineage>
</organism>
<keyword evidence="2" id="KW-1185">Reference proteome</keyword>
<dbReference type="Gene3D" id="1.10.10.10">
    <property type="entry name" value="Winged helix-like DNA-binding domain superfamily/Winged helix DNA-binding domain"/>
    <property type="match status" value="1"/>
</dbReference>
<dbReference type="SUPFAM" id="SSF46689">
    <property type="entry name" value="Homeodomain-like"/>
    <property type="match status" value="1"/>
</dbReference>
<dbReference type="InterPro" id="IPR009057">
    <property type="entry name" value="Homeodomain-like_sf"/>
</dbReference>
<proteinExistence type="predicted"/>
<dbReference type="STRING" id="1142394.PSMK_06460"/>
<accession>I0IC17</accession>
<evidence type="ECO:0000313" key="2">
    <source>
        <dbReference type="Proteomes" id="UP000007881"/>
    </source>
</evidence>
<dbReference type="Proteomes" id="UP000007881">
    <property type="component" value="Chromosome"/>
</dbReference>
<dbReference type="EMBL" id="AP012338">
    <property type="protein sequence ID" value="BAM02805.1"/>
    <property type="molecule type" value="Genomic_DNA"/>
</dbReference>
<dbReference type="eggNOG" id="COG2442">
    <property type="taxonomic scope" value="Bacteria"/>
</dbReference>
<dbReference type="HOGENOM" id="CLU_126005_2_1_0"/>